<dbReference type="EMBL" id="KF117239">
    <property type="protein sequence ID" value="AIA84492.1"/>
    <property type="molecule type" value="Genomic_DNA"/>
</dbReference>
<dbReference type="Pfam" id="PF05838">
    <property type="entry name" value="Glyco_hydro_108"/>
    <property type="match status" value="1"/>
</dbReference>
<feature type="domain" description="TtsA-like Glycoside hydrolase family 108" evidence="2">
    <location>
        <begin position="2"/>
        <end position="42"/>
    </location>
</feature>
<dbReference type="InterPro" id="IPR008565">
    <property type="entry name" value="TtsA-like_GH18_dom"/>
</dbReference>
<evidence type="ECO:0000256" key="1">
    <source>
        <dbReference type="SAM" id="MobiDB-lite"/>
    </source>
</evidence>
<proteinExistence type="predicted"/>
<evidence type="ECO:0000259" key="2">
    <source>
        <dbReference type="Pfam" id="PF05838"/>
    </source>
</evidence>
<protein>
    <submittedName>
        <fullName evidence="3">CAZy families GH108 protein</fullName>
    </submittedName>
</protein>
<reference evidence="3" key="1">
    <citation type="journal article" date="2013" name="Environ. Microbiol.">
        <title>Seasonally variable intestinal metagenomes of the red palm weevil (Rhynchophorus ferrugineus).</title>
        <authorList>
            <person name="Jia S."/>
            <person name="Zhang X."/>
            <person name="Zhang G."/>
            <person name="Yin A."/>
            <person name="Zhang S."/>
            <person name="Li F."/>
            <person name="Wang L."/>
            <person name="Zhao D."/>
            <person name="Yun Q."/>
            <person name="Tala"/>
            <person name="Wang J."/>
            <person name="Sun G."/>
            <person name="Baabdullah M."/>
            <person name="Yu X."/>
            <person name="Hu S."/>
            <person name="Al-Mssallem I.S."/>
            <person name="Yu J."/>
        </authorList>
    </citation>
    <scope>NUCLEOTIDE SEQUENCE</scope>
</reference>
<name>A0A060BPG3_9BACT</name>
<sequence>MRGLPRAVYDGMARTGYWAPLQGDQLPAGLDLACFDFGWNTGIGSAARRLQWLIGATQDGQIGPKTLARLTACALAPIARALAPAEARTLQARLGVTMDGQVGPETLDALAAAPDAAIRPVVLLLAWARPRPPITAPSPTSRSTAPARLARTGRR</sequence>
<feature type="non-terminal residue" evidence="3">
    <location>
        <position position="155"/>
    </location>
</feature>
<dbReference type="SUPFAM" id="SSF53955">
    <property type="entry name" value="Lysozyme-like"/>
    <property type="match status" value="1"/>
</dbReference>
<feature type="region of interest" description="Disordered" evidence="1">
    <location>
        <begin position="133"/>
        <end position="155"/>
    </location>
</feature>
<organism evidence="3">
    <name type="scientific">uncultured Desulfobacterium sp</name>
    <dbReference type="NCBI Taxonomy" id="201089"/>
    <lineage>
        <taxon>Bacteria</taxon>
        <taxon>Pseudomonadati</taxon>
        <taxon>Thermodesulfobacteriota</taxon>
        <taxon>Desulfobacteria</taxon>
        <taxon>Desulfobacterales</taxon>
        <taxon>Desulfobacteriaceae</taxon>
        <taxon>Desulfobacterium</taxon>
        <taxon>environmental samples</taxon>
    </lineage>
</organism>
<dbReference type="InterPro" id="IPR023346">
    <property type="entry name" value="Lysozyme-like_dom_sf"/>
</dbReference>
<dbReference type="Gene3D" id="1.20.141.10">
    <property type="entry name" value="Chitosanase, subunit A, domain 1"/>
    <property type="match status" value="1"/>
</dbReference>
<dbReference type="AlphaFoldDB" id="A0A060BPG3"/>
<accession>A0A060BPG3</accession>
<evidence type="ECO:0000313" key="3">
    <source>
        <dbReference type="EMBL" id="AIA84492.1"/>
    </source>
</evidence>